<dbReference type="Proteomes" id="UP000004095">
    <property type="component" value="Unassembled WGS sequence"/>
</dbReference>
<gene>
    <name evidence="1" type="ORF">M23134_04588</name>
</gene>
<evidence type="ECO:0000313" key="1">
    <source>
        <dbReference type="EMBL" id="EAY24805.1"/>
    </source>
</evidence>
<name>A1ZXX6_MICM2</name>
<reference evidence="1 2" key="1">
    <citation type="submission" date="2007-01" db="EMBL/GenBank/DDBJ databases">
        <authorList>
            <person name="Haygood M."/>
            <person name="Podell S."/>
            <person name="Anderson C."/>
            <person name="Hopkinson B."/>
            <person name="Roe K."/>
            <person name="Barbeau K."/>
            <person name="Gaasterland T."/>
            <person name="Ferriera S."/>
            <person name="Johnson J."/>
            <person name="Kravitz S."/>
            <person name="Beeson K."/>
            <person name="Sutton G."/>
            <person name="Rogers Y.-H."/>
            <person name="Friedman R."/>
            <person name="Frazier M."/>
            <person name="Venter J.C."/>
        </authorList>
    </citation>
    <scope>NUCLEOTIDE SEQUENCE [LARGE SCALE GENOMIC DNA]</scope>
    <source>
        <strain evidence="1 2">ATCC 23134</strain>
    </source>
</reference>
<keyword evidence="2" id="KW-1185">Reference proteome</keyword>
<proteinExistence type="predicted"/>
<sequence length="52" mass="5864">MVIVRKQLSTGTCIYEFSQKQNKLILAENEVRTLAGLAPKLTMMVSNRLPID</sequence>
<accession>A1ZXX6</accession>
<organism evidence="1 2">
    <name type="scientific">Microscilla marina ATCC 23134</name>
    <dbReference type="NCBI Taxonomy" id="313606"/>
    <lineage>
        <taxon>Bacteria</taxon>
        <taxon>Pseudomonadati</taxon>
        <taxon>Bacteroidota</taxon>
        <taxon>Cytophagia</taxon>
        <taxon>Cytophagales</taxon>
        <taxon>Microscillaceae</taxon>
        <taxon>Microscilla</taxon>
    </lineage>
</organism>
<evidence type="ECO:0000313" key="2">
    <source>
        <dbReference type="Proteomes" id="UP000004095"/>
    </source>
</evidence>
<dbReference type="EMBL" id="AAWS01000061">
    <property type="protein sequence ID" value="EAY24805.1"/>
    <property type="molecule type" value="Genomic_DNA"/>
</dbReference>
<dbReference type="AlphaFoldDB" id="A1ZXX6"/>
<protein>
    <submittedName>
        <fullName evidence="1">Uncharacterized protein</fullName>
    </submittedName>
</protein>
<comment type="caution">
    <text evidence="1">The sequence shown here is derived from an EMBL/GenBank/DDBJ whole genome shotgun (WGS) entry which is preliminary data.</text>
</comment>